<protein>
    <submittedName>
        <fullName evidence="1">Uncharacterized protein</fullName>
    </submittedName>
</protein>
<dbReference type="AlphaFoldDB" id="A0A285TYL3"/>
<organism evidence="1 2">
    <name type="scientific">Thalassospira xiamenensis</name>
    <dbReference type="NCBI Taxonomy" id="220697"/>
    <lineage>
        <taxon>Bacteria</taxon>
        <taxon>Pseudomonadati</taxon>
        <taxon>Pseudomonadota</taxon>
        <taxon>Alphaproteobacteria</taxon>
        <taxon>Rhodospirillales</taxon>
        <taxon>Thalassospiraceae</taxon>
        <taxon>Thalassospira</taxon>
    </lineage>
</organism>
<reference evidence="1 2" key="1">
    <citation type="submission" date="2017-08" db="EMBL/GenBank/DDBJ databases">
        <authorList>
            <person name="de Groot N.N."/>
        </authorList>
    </citation>
    <scope>NUCLEOTIDE SEQUENCE [LARGE SCALE GENOMIC DNA]</scope>
    <source>
        <strain evidence="1 2">USBA 78</strain>
    </source>
</reference>
<accession>A0A285TYL3</accession>
<dbReference type="Proteomes" id="UP000219068">
    <property type="component" value="Unassembled WGS sequence"/>
</dbReference>
<evidence type="ECO:0000313" key="2">
    <source>
        <dbReference type="Proteomes" id="UP000219068"/>
    </source>
</evidence>
<sequence length="126" mass="14131">MTGYSYNEPEPVEVCPYCGSECRAEFMSVGVGMVQAGPYHCESCGASEIGPHDKPRPLSEEEQNYQWYAPNSEPGSSANVICGKVVSSREMKNVYRMTFRGNSNWCKPGVVDNWFREIRKKSPSFS</sequence>
<name>A0A285TYL3_9PROT</name>
<evidence type="ECO:0000313" key="1">
    <source>
        <dbReference type="EMBL" id="SOC30949.1"/>
    </source>
</evidence>
<gene>
    <name evidence="1" type="ORF">SAMN05428964_11128</name>
</gene>
<proteinExistence type="predicted"/>
<dbReference type="EMBL" id="OBMM01000011">
    <property type="protein sequence ID" value="SOC30949.1"/>
    <property type="molecule type" value="Genomic_DNA"/>
</dbReference>